<evidence type="ECO:0000313" key="5">
    <source>
        <dbReference type="Proteomes" id="UP000305778"/>
    </source>
</evidence>
<evidence type="ECO:0000259" key="3">
    <source>
        <dbReference type="Pfam" id="PF08924"/>
    </source>
</evidence>
<keyword evidence="2" id="KW-0732">Signal</keyword>
<dbReference type="InterPro" id="IPR015020">
    <property type="entry name" value="Rv2525c-like_Glyco_Hydro-like"/>
</dbReference>
<reference evidence="4 5" key="1">
    <citation type="submission" date="2019-04" db="EMBL/GenBank/DDBJ databases">
        <title>Streptomyces oryziradicis sp. nov., a novel actinomycete isolated from rhizosphere soil of rice (Oryza sativa L.).</title>
        <authorList>
            <person name="Li C."/>
        </authorList>
    </citation>
    <scope>NUCLEOTIDE SEQUENCE [LARGE SCALE GENOMIC DNA]</scope>
    <source>
        <strain evidence="4 5">NEAU-C40</strain>
    </source>
</reference>
<keyword evidence="5" id="KW-1185">Reference proteome</keyword>
<name>A0A4U0SQ11_9ACTN</name>
<feature type="chain" id="PRO_5039344548" evidence="2">
    <location>
        <begin position="24"/>
        <end position="345"/>
    </location>
</feature>
<gene>
    <name evidence="4" type="ORF">FCI23_11175</name>
</gene>
<sequence>MRHKNWIIRYVVAVVLFACLMSAAPVGDSAAESWRTASGPAAVASQARVFRGWGFDTCHTPSTATMRAWLSSDYRAIGVYYAGRARGCRKQPNLTPDWVRSTTGMGWRIVPLYVGSQSPCVTNQKKRGYRMSADNAWDEGAAEARDAVSRADDLGFGPGSALYLDMETYRINSDSCTGPTLDFVRAWDREVSRQGYLPGFYSSADSGIAHMEDARRQGYGDLPVTIWYARWKVGPTLSDEPSLDSDAWQPHRRIHQYSGNVKEKHGGHQLTIDRNRLDAPVAVFESSHGDQSGADPSRGDPSHADPSQAYPSHADPPGVNPWGVTSWGVGLWGSWGADQWGADPG</sequence>
<feature type="signal peptide" evidence="2">
    <location>
        <begin position="1"/>
        <end position="23"/>
    </location>
</feature>
<dbReference type="OrthoDB" id="5171321at2"/>
<proteinExistence type="predicted"/>
<accession>A0A4U0SQ11</accession>
<dbReference type="CDD" id="cd06418">
    <property type="entry name" value="GH25_BacA-like"/>
    <property type="match status" value="1"/>
</dbReference>
<dbReference type="AlphaFoldDB" id="A0A4U0SQ11"/>
<dbReference type="Proteomes" id="UP000305778">
    <property type="component" value="Unassembled WGS sequence"/>
</dbReference>
<dbReference type="Gene3D" id="3.20.20.80">
    <property type="entry name" value="Glycosidases"/>
    <property type="match status" value="1"/>
</dbReference>
<feature type="region of interest" description="Disordered" evidence="1">
    <location>
        <begin position="285"/>
        <end position="323"/>
    </location>
</feature>
<dbReference type="SUPFAM" id="SSF51445">
    <property type="entry name" value="(Trans)glycosidases"/>
    <property type="match status" value="1"/>
</dbReference>
<organism evidence="4 5">
    <name type="scientific">Actinacidiphila oryziradicis</name>
    <dbReference type="NCBI Taxonomy" id="2571141"/>
    <lineage>
        <taxon>Bacteria</taxon>
        <taxon>Bacillati</taxon>
        <taxon>Actinomycetota</taxon>
        <taxon>Actinomycetes</taxon>
        <taxon>Kitasatosporales</taxon>
        <taxon>Streptomycetaceae</taxon>
        <taxon>Actinacidiphila</taxon>
    </lineage>
</organism>
<comment type="caution">
    <text evidence="4">The sequence shown here is derived from an EMBL/GenBank/DDBJ whole genome shotgun (WGS) entry which is preliminary data.</text>
</comment>
<dbReference type="Pfam" id="PF08924">
    <property type="entry name" value="Rv2525c_GlyHyd-like"/>
    <property type="match status" value="1"/>
</dbReference>
<evidence type="ECO:0000256" key="1">
    <source>
        <dbReference type="SAM" id="MobiDB-lite"/>
    </source>
</evidence>
<dbReference type="EMBL" id="SUMC01000008">
    <property type="protein sequence ID" value="TKA11398.1"/>
    <property type="molecule type" value="Genomic_DNA"/>
</dbReference>
<dbReference type="InterPro" id="IPR017853">
    <property type="entry name" value="GH"/>
</dbReference>
<dbReference type="RefSeq" id="WP_136723349.1">
    <property type="nucleotide sequence ID" value="NZ_SUMC01000008.1"/>
</dbReference>
<evidence type="ECO:0000256" key="2">
    <source>
        <dbReference type="SAM" id="SignalP"/>
    </source>
</evidence>
<protein>
    <submittedName>
        <fullName evidence="4">DUF1906 domain-containing protein</fullName>
    </submittedName>
</protein>
<evidence type="ECO:0000313" key="4">
    <source>
        <dbReference type="EMBL" id="TKA11398.1"/>
    </source>
</evidence>
<feature type="domain" description="Rv2525c-like glycoside hydrolase-like" evidence="3">
    <location>
        <begin position="68"/>
        <end position="276"/>
    </location>
</feature>